<evidence type="ECO:0000313" key="2">
    <source>
        <dbReference type="Proteomes" id="UP001430953"/>
    </source>
</evidence>
<dbReference type="Proteomes" id="UP001430953">
    <property type="component" value="Unassembled WGS sequence"/>
</dbReference>
<evidence type="ECO:0000313" key="1">
    <source>
        <dbReference type="EMBL" id="KAL0120906.1"/>
    </source>
</evidence>
<comment type="caution">
    <text evidence="1">The sequence shown here is derived from an EMBL/GenBank/DDBJ whole genome shotgun (WGS) entry which is preliminary data.</text>
</comment>
<organism evidence="1 2">
    <name type="scientific">Cardiocondyla obscurior</name>
    <dbReference type="NCBI Taxonomy" id="286306"/>
    <lineage>
        <taxon>Eukaryota</taxon>
        <taxon>Metazoa</taxon>
        <taxon>Ecdysozoa</taxon>
        <taxon>Arthropoda</taxon>
        <taxon>Hexapoda</taxon>
        <taxon>Insecta</taxon>
        <taxon>Pterygota</taxon>
        <taxon>Neoptera</taxon>
        <taxon>Endopterygota</taxon>
        <taxon>Hymenoptera</taxon>
        <taxon>Apocrita</taxon>
        <taxon>Aculeata</taxon>
        <taxon>Formicoidea</taxon>
        <taxon>Formicidae</taxon>
        <taxon>Myrmicinae</taxon>
        <taxon>Cardiocondyla</taxon>
    </lineage>
</organism>
<gene>
    <name evidence="1" type="ORF">PUN28_008536</name>
</gene>
<name>A0AAW2FY53_9HYME</name>
<accession>A0AAW2FY53</accession>
<dbReference type="EMBL" id="JADYXP020000007">
    <property type="protein sequence ID" value="KAL0120906.1"/>
    <property type="molecule type" value="Genomic_DNA"/>
</dbReference>
<protein>
    <submittedName>
        <fullName evidence="1">Uncharacterized protein</fullName>
    </submittedName>
</protein>
<sequence length="81" mass="9201">MRNNDRSQGSVIKISSEIAGQILNEPSKIRSLRSATAREVTQLESRNATKIARERSCISVNKECIAFCQTMEILKTYKMHE</sequence>
<reference evidence="1 2" key="1">
    <citation type="submission" date="2023-03" db="EMBL/GenBank/DDBJ databases">
        <title>High recombination rates correlate with genetic variation in Cardiocondyla obscurior ants.</title>
        <authorList>
            <person name="Errbii M."/>
        </authorList>
    </citation>
    <scope>NUCLEOTIDE SEQUENCE [LARGE SCALE GENOMIC DNA]</scope>
    <source>
        <strain evidence="1">Alpha-2009</strain>
        <tissue evidence="1">Whole body</tissue>
    </source>
</reference>
<dbReference type="AlphaFoldDB" id="A0AAW2FY53"/>
<keyword evidence="2" id="KW-1185">Reference proteome</keyword>
<proteinExistence type="predicted"/>